<dbReference type="Pfam" id="PF04603">
    <property type="entry name" value="Mog1"/>
    <property type="match status" value="1"/>
</dbReference>
<name>A0A0J0XEC3_9TREE</name>
<sequence>MPASLPRPLFGGAISLPLPIDYIDASDLRQIPDNQEVFLSPTSDTSVILEVLGLVEEGAAKTDLWEAAKFHFGSLAHDNAALASNITTPQENIPAPPQQEVSASDLANLPTPKPVVIAGTQTIHKYSHDPRGGPRPGHEGDAPDDVFIGLALWRINLQIGKERKRADLVLSINVPAGAGTKERDVAERWFKAAADELRIEDWGLFANEV</sequence>
<dbReference type="RefSeq" id="XP_018275893.1">
    <property type="nucleotide sequence ID" value="XM_018425579.1"/>
</dbReference>
<dbReference type="Gene3D" id="3.40.1000.10">
    <property type="entry name" value="Mog1/PsbP, alpha/beta/alpha sandwich"/>
    <property type="match status" value="1"/>
</dbReference>
<dbReference type="GO" id="GO:0005085">
    <property type="term" value="F:guanyl-nucleotide exchange factor activity"/>
    <property type="evidence" value="ECO:0007669"/>
    <property type="project" value="TreeGrafter"/>
</dbReference>
<evidence type="ECO:0000256" key="3">
    <source>
        <dbReference type="ARBA" id="ARBA00022927"/>
    </source>
</evidence>
<dbReference type="GO" id="GO:0031267">
    <property type="term" value="F:small GTPase binding"/>
    <property type="evidence" value="ECO:0007669"/>
    <property type="project" value="TreeGrafter"/>
</dbReference>
<dbReference type="GO" id="GO:0005634">
    <property type="term" value="C:nucleus"/>
    <property type="evidence" value="ECO:0007669"/>
    <property type="project" value="TreeGrafter"/>
</dbReference>
<dbReference type="InterPro" id="IPR007681">
    <property type="entry name" value="Mog1"/>
</dbReference>
<evidence type="ECO:0000313" key="4">
    <source>
        <dbReference type="EMBL" id="KLT39402.1"/>
    </source>
</evidence>
<keyword evidence="2" id="KW-0813">Transport</keyword>
<keyword evidence="3" id="KW-0653">Protein transport</keyword>
<accession>A0A0J0XEC3</accession>
<dbReference type="STRING" id="879819.A0A0J0XEC3"/>
<reference evidence="4 5" key="1">
    <citation type="submission" date="2015-03" db="EMBL/GenBank/DDBJ databases">
        <title>Genomics and transcriptomics of the oil-accumulating basidiomycete yeast T. oleaginosus allow insights into substrate utilization and the diverse evolutionary trajectories of mating systems in fungi.</title>
        <authorList>
            <consortium name="DOE Joint Genome Institute"/>
            <person name="Kourist R."/>
            <person name="Kracht O."/>
            <person name="Bracharz F."/>
            <person name="Lipzen A."/>
            <person name="Nolan M."/>
            <person name="Ohm R."/>
            <person name="Grigoriev I."/>
            <person name="Sun S."/>
            <person name="Heitman J."/>
            <person name="Bruck T."/>
            <person name="Nowrousian M."/>
        </authorList>
    </citation>
    <scope>NUCLEOTIDE SEQUENCE [LARGE SCALE GENOMIC DNA]</scope>
    <source>
        <strain evidence="4 5">IBC0246</strain>
    </source>
</reference>
<comment type="similarity">
    <text evidence="1">Belongs to the MOG1 family.</text>
</comment>
<organism evidence="4 5">
    <name type="scientific">Cutaneotrichosporon oleaginosum</name>
    <dbReference type="NCBI Taxonomy" id="879819"/>
    <lineage>
        <taxon>Eukaryota</taxon>
        <taxon>Fungi</taxon>
        <taxon>Dikarya</taxon>
        <taxon>Basidiomycota</taxon>
        <taxon>Agaricomycotina</taxon>
        <taxon>Tremellomycetes</taxon>
        <taxon>Trichosporonales</taxon>
        <taxon>Trichosporonaceae</taxon>
        <taxon>Cutaneotrichosporon</taxon>
    </lineage>
</organism>
<proteinExistence type="inferred from homology"/>
<evidence type="ECO:0000313" key="5">
    <source>
        <dbReference type="Proteomes" id="UP000053611"/>
    </source>
</evidence>
<dbReference type="PANTHER" id="PTHR15837">
    <property type="entry name" value="RAN GUANINE NUCLEOTIDE RELEASE FACTOR"/>
    <property type="match status" value="1"/>
</dbReference>
<keyword evidence="5" id="KW-1185">Reference proteome</keyword>
<evidence type="ECO:0000256" key="2">
    <source>
        <dbReference type="ARBA" id="ARBA00022448"/>
    </source>
</evidence>
<gene>
    <name evidence="4" type="ORF">CC85DRAFT_305081</name>
</gene>
<dbReference type="GeneID" id="28986182"/>
<protein>
    <submittedName>
        <fullName evidence="4">Mog1p/PsbP-like protein</fullName>
    </submittedName>
</protein>
<dbReference type="OrthoDB" id="10255285at2759"/>
<dbReference type="Proteomes" id="UP000053611">
    <property type="component" value="Unassembled WGS sequence"/>
</dbReference>
<dbReference type="SUPFAM" id="SSF55724">
    <property type="entry name" value="Mog1p/PsbP-like"/>
    <property type="match status" value="1"/>
</dbReference>
<dbReference type="AlphaFoldDB" id="A0A0J0XEC3"/>
<dbReference type="GO" id="GO:0006606">
    <property type="term" value="P:protein import into nucleus"/>
    <property type="evidence" value="ECO:0007669"/>
    <property type="project" value="TreeGrafter"/>
</dbReference>
<dbReference type="EMBL" id="KQ087260">
    <property type="protein sequence ID" value="KLT39402.1"/>
    <property type="molecule type" value="Genomic_DNA"/>
</dbReference>
<dbReference type="InterPro" id="IPR016123">
    <property type="entry name" value="Mog1/PsbP_a/b/a-sand"/>
</dbReference>
<evidence type="ECO:0000256" key="1">
    <source>
        <dbReference type="ARBA" id="ARBA00010307"/>
    </source>
</evidence>
<dbReference type="PANTHER" id="PTHR15837:SF0">
    <property type="entry name" value="RAN GUANINE NUCLEOTIDE RELEASE FACTOR"/>
    <property type="match status" value="1"/>
</dbReference>